<dbReference type="Proteomes" id="UP000285844">
    <property type="component" value="Unassembled WGS sequence"/>
</dbReference>
<gene>
    <name evidence="2" type="ORF">DW858_07725</name>
    <name evidence="1" type="ORF">ERS852490_01097</name>
</gene>
<accession>A0A174YS36</accession>
<dbReference type="RefSeq" id="WP_055215179.1">
    <property type="nucleotide sequence ID" value="NZ_CZBU01000002.1"/>
</dbReference>
<evidence type="ECO:0000313" key="2">
    <source>
        <dbReference type="EMBL" id="RHC13211.1"/>
    </source>
</evidence>
<evidence type="ECO:0000313" key="1">
    <source>
        <dbReference type="EMBL" id="CUQ76512.1"/>
    </source>
</evidence>
<dbReference type="EMBL" id="QSHM01000007">
    <property type="protein sequence ID" value="RHC13211.1"/>
    <property type="molecule type" value="Genomic_DNA"/>
</dbReference>
<dbReference type="OrthoDB" id="9824233at2"/>
<organism evidence="1 3">
    <name type="scientific">Lachnospira eligens</name>
    <dbReference type="NCBI Taxonomy" id="39485"/>
    <lineage>
        <taxon>Bacteria</taxon>
        <taxon>Bacillati</taxon>
        <taxon>Bacillota</taxon>
        <taxon>Clostridia</taxon>
        <taxon>Lachnospirales</taxon>
        <taxon>Lachnospiraceae</taxon>
        <taxon>Lachnospira</taxon>
    </lineage>
</organism>
<reference evidence="1 3" key="1">
    <citation type="submission" date="2015-09" db="EMBL/GenBank/DDBJ databases">
        <authorList>
            <consortium name="Pathogen Informatics"/>
        </authorList>
    </citation>
    <scope>NUCLEOTIDE SEQUENCE [LARGE SCALE GENOMIC DNA]</scope>
    <source>
        <strain evidence="1 3">2789STDY5834875</strain>
    </source>
</reference>
<sequence length="172" mass="20230">MEVLEFESVKLFEEIIKAGQIKNLISVSSHEYPIYKFKKSNKVTSVYEKFLAEHDMKCDRSVDDCWNDFDDYINQPKKETIITRNIKAVKQIIEVGYGYMLKRTGVDKYNKRCFVFYKNPVIEDIKTKADAESKEKYNNNYLNIKKNTTDKKISGLIKKSMEETRNNGKIIL</sequence>
<dbReference type="Proteomes" id="UP000095621">
    <property type="component" value="Unassembled WGS sequence"/>
</dbReference>
<name>A0A174YS36_9FIRM</name>
<reference evidence="2 4" key="2">
    <citation type="submission" date="2018-08" db="EMBL/GenBank/DDBJ databases">
        <title>A genome reference for cultivated species of the human gut microbiota.</title>
        <authorList>
            <person name="Zou Y."/>
            <person name="Xue W."/>
            <person name="Luo G."/>
        </authorList>
    </citation>
    <scope>NUCLEOTIDE SEQUENCE [LARGE SCALE GENOMIC DNA]</scope>
    <source>
        <strain evidence="2 4">AM37-3BH</strain>
    </source>
</reference>
<evidence type="ECO:0000313" key="4">
    <source>
        <dbReference type="Proteomes" id="UP000285844"/>
    </source>
</evidence>
<protein>
    <submittedName>
        <fullName evidence="1">Uncharacterized protein</fullName>
    </submittedName>
</protein>
<evidence type="ECO:0000313" key="3">
    <source>
        <dbReference type="Proteomes" id="UP000095621"/>
    </source>
</evidence>
<dbReference type="EMBL" id="CZBU01000002">
    <property type="protein sequence ID" value="CUQ76512.1"/>
    <property type="molecule type" value="Genomic_DNA"/>
</dbReference>
<proteinExistence type="predicted"/>
<dbReference type="AlphaFoldDB" id="A0A174YS36"/>